<dbReference type="SUPFAM" id="SSF52540">
    <property type="entry name" value="P-loop containing nucleoside triphosphate hydrolases"/>
    <property type="match status" value="1"/>
</dbReference>
<dbReference type="PANTHER" id="PTHR43384">
    <property type="entry name" value="SEPTUM SITE-DETERMINING PROTEIN MIND HOMOLOG, CHLOROPLASTIC-RELATED"/>
    <property type="match status" value="1"/>
</dbReference>
<evidence type="ECO:0000313" key="4">
    <source>
        <dbReference type="Proteomes" id="UP000545386"/>
    </source>
</evidence>
<dbReference type="Gene3D" id="3.40.50.2300">
    <property type="match status" value="1"/>
</dbReference>
<dbReference type="InterPro" id="IPR033756">
    <property type="entry name" value="YlxH/NBP35"/>
</dbReference>
<dbReference type="GO" id="GO:0051782">
    <property type="term" value="P:negative regulation of cell division"/>
    <property type="evidence" value="ECO:0007669"/>
    <property type="project" value="TreeGrafter"/>
</dbReference>
<organism evidence="3 4">
    <name type="scientific">Pusillimonas minor</name>
    <dbReference type="NCBI Taxonomy" id="2697024"/>
    <lineage>
        <taxon>Bacteria</taxon>
        <taxon>Pseudomonadati</taxon>
        <taxon>Pseudomonadota</taxon>
        <taxon>Betaproteobacteria</taxon>
        <taxon>Burkholderiales</taxon>
        <taxon>Alcaligenaceae</taxon>
        <taxon>Pusillimonas</taxon>
    </lineage>
</organism>
<evidence type="ECO:0000313" key="3">
    <source>
        <dbReference type="EMBL" id="MBC2768462.1"/>
    </source>
</evidence>
<dbReference type="InterPro" id="IPR050625">
    <property type="entry name" value="ParA/MinD_ATPase"/>
</dbReference>
<dbReference type="AlphaFoldDB" id="A0A842HL17"/>
<proteinExistence type="predicted"/>
<dbReference type="Pfam" id="PF10609">
    <property type="entry name" value="ParA"/>
    <property type="match status" value="1"/>
</dbReference>
<dbReference type="InterPro" id="IPR027417">
    <property type="entry name" value="P-loop_NTPase"/>
</dbReference>
<dbReference type="Gene3D" id="3.40.50.300">
    <property type="entry name" value="P-loop containing nucleotide triphosphate hydrolases"/>
    <property type="match status" value="1"/>
</dbReference>
<keyword evidence="1" id="KW-0547">Nucleotide-binding</keyword>
<dbReference type="GO" id="GO:0005524">
    <property type="term" value="F:ATP binding"/>
    <property type="evidence" value="ECO:0007669"/>
    <property type="project" value="UniProtKB-KW"/>
</dbReference>
<dbReference type="EMBL" id="JACJUU010000001">
    <property type="protein sequence ID" value="MBC2768462.1"/>
    <property type="molecule type" value="Genomic_DNA"/>
</dbReference>
<reference evidence="3 4" key="1">
    <citation type="submission" date="2020-08" db="EMBL/GenBank/DDBJ databases">
        <title>Paraeoetvoesia sp. YC-7-48 draft genome sequence.</title>
        <authorList>
            <person name="Yao L."/>
        </authorList>
    </citation>
    <scope>NUCLEOTIDE SEQUENCE [LARGE SCALE GENOMIC DNA]</scope>
    <source>
        <strain evidence="4">YC-7-48</strain>
    </source>
</reference>
<dbReference type="GO" id="GO:0005829">
    <property type="term" value="C:cytosol"/>
    <property type="evidence" value="ECO:0007669"/>
    <property type="project" value="TreeGrafter"/>
</dbReference>
<dbReference type="GO" id="GO:0009898">
    <property type="term" value="C:cytoplasmic side of plasma membrane"/>
    <property type="evidence" value="ECO:0007669"/>
    <property type="project" value="TreeGrafter"/>
</dbReference>
<gene>
    <name evidence="3" type="ORF">GTU67_00865</name>
</gene>
<dbReference type="Proteomes" id="UP000545386">
    <property type="component" value="Unassembled WGS sequence"/>
</dbReference>
<evidence type="ECO:0000256" key="2">
    <source>
        <dbReference type="ARBA" id="ARBA00022840"/>
    </source>
</evidence>
<dbReference type="PANTHER" id="PTHR43384:SF6">
    <property type="entry name" value="SEPTUM SITE-DETERMINING PROTEIN MIND HOMOLOG, CHLOROPLASTIC"/>
    <property type="match status" value="1"/>
</dbReference>
<keyword evidence="2" id="KW-0067">ATP-binding</keyword>
<dbReference type="GO" id="GO:0016887">
    <property type="term" value="F:ATP hydrolysis activity"/>
    <property type="evidence" value="ECO:0007669"/>
    <property type="project" value="TreeGrafter"/>
</dbReference>
<accession>A0A842HL17</accession>
<keyword evidence="4" id="KW-1185">Reference proteome</keyword>
<dbReference type="RefSeq" id="WP_185778308.1">
    <property type="nucleotide sequence ID" value="NZ_JACJUU010000001.1"/>
</dbReference>
<comment type="caution">
    <text evidence="3">The sequence shown here is derived from an EMBL/GenBank/DDBJ whole genome shotgun (WGS) entry which is preliminary data.</text>
</comment>
<name>A0A842HL17_9BURK</name>
<evidence type="ECO:0000256" key="1">
    <source>
        <dbReference type="ARBA" id="ARBA00022741"/>
    </source>
</evidence>
<protein>
    <submittedName>
        <fullName evidence="3">P-loop NTPase</fullName>
    </submittedName>
</protein>
<sequence>MGVLDAFDKEQKEAALNATLVVFMADEAGRQQVIQALRQLNISDAYVAVGTINDLIDHLGKMERSPERLIVDISGLDKPLDALDQLADACDPSVTVYTVGEKNDVTLYRLLLQAGITDYRYKPLTVDALRLWLDDRDGYSVRQARSGKIIAVAGARGGVGATSVAGQLARELSAGGALRKVVFIDMDVFGGAGTTLMGMQSNHAMPEVLDSVANLDAQFLARVLTTTDDRMYTLGFNNAFDQPFQPEPGAVAAMLTALSQQFHYLVVDLPHAGGMVANEVYSRANFACLVSDTSVHAGRVLASLIGHVRGYGHDTVVHVVLNAVRPPVKAQVDPREFTKAVGHPVTVAIPYDGKFPALAEDLGEGMAKESQMAKAVARLARTLTGEVVDDDAGKGWIRRLFKRAA</sequence>